<dbReference type="Pfam" id="PF04539">
    <property type="entry name" value="Sigma70_r3"/>
    <property type="match status" value="1"/>
</dbReference>
<dbReference type="CDD" id="cd06171">
    <property type="entry name" value="Sigma70_r4"/>
    <property type="match status" value="1"/>
</dbReference>
<dbReference type="InterPro" id="IPR007627">
    <property type="entry name" value="RNA_pol_sigma70_r2"/>
</dbReference>
<dbReference type="SUPFAM" id="SSF88659">
    <property type="entry name" value="Sigma3 and sigma4 domains of RNA polymerase sigma factors"/>
    <property type="match status" value="2"/>
</dbReference>
<keyword evidence="3" id="KW-0238">DNA-binding</keyword>
<accession>A0A326UG02</accession>
<dbReference type="InterPro" id="IPR007630">
    <property type="entry name" value="RNA_pol_sigma70_r4"/>
</dbReference>
<keyword evidence="4" id="KW-0804">Transcription</keyword>
<dbReference type="FunFam" id="1.10.601.10:FF:000001">
    <property type="entry name" value="RNA polymerase sigma factor SigA"/>
    <property type="match status" value="1"/>
</dbReference>
<sequence>MGARGQKATRTVDTDAVVSFGRKRTSKDLMDEMSILDNEKEFICEGDEDLEGDEDQRSAVDDSVKQYLKEIGMYPLLTAEQELRLAERVARGDQQARQKLIEANLRLVVSIAKRYSNQGLPLLDLIQEGNIGLMRATQKFDYKRGFRFSTYATWWIRQAISRAIAEHSRSIHIPVHVVELIYKIKRVARRLYQEQGIEPLPEQIADELGLPRERVVELLNVSEQPISLDAPMADDEEYHLADMLEDTSMMPVGDQAALQAQRDNIEQAMAILNPRERTIIEMRYGLKDGHSLSLDEVSVLFHLTRERIRQIEVKALRKLRYPERYDGMRDLARA</sequence>
<dbReference type="GO" id="GO:0006352">
    <property type="term" value="P:DNA-templated transcription initiation"/>
    <property type="evidence" value="ECO:0007669"/>
    <property type="project" value="InterPro"/>
</dbReference>
<dbReference type="PANTHER" id="PTHR30603">
    <property type="entry name" value="RNA POLYMERASE SIGMA FACTOR RPO"/>
    <property type="match status" value="1"/>
</dbReference>
<dbReference type="InterPro" id="IPR013324">
    <property type="entry name" value="RNA_pol_sigma_r3/r4-like"/>
</dbReference>
<gene>
    <name evidence="6" type="ORF">EI42_00106</name>
</gene>
<dbReference type="Proteomes" id="UP000248806">
    <property type="component" value="Unassembled WGS sequence"/>
</dbReference>
<dbReference type="InterPro" id="IPR000943">
    <property type="entry name" value="RNA_pol_sigma70"/>
</dbReference>
<dbReference type="NCBIfam" id="TIGR02937">
    <property type="entry name" value="sigma70-ECF"/>
    <property type="match status" value="1"/>
</dbReference>
<dbReference type="PROSITE" id="PS00716">
    <property type="entry name" value="SIGMA70_2"/>
    <property type="match status" value="1"/>
</dbReference>
<proteinExistence type="predicted"/>
<organism evidence="6 7">
    <name type="scientific">Thermosporothrix hazakensis</name>
    <dbReference type="NCBI Taxonomy" id="644383"/>
    <lineage>
        <taxon>Bacteria</taxon>
        <taxon>Bacillati</taxon>
        <taxon>Chloroflexota</taxon>
        <taxon>Ktedonobacteria</taxon>
        <taxon>Ktedonobacterales</taxon>
        <taxon>Thermosporotrichaceae</taxon>
        <taxon>Thermosporothrix</taxon>
    </lineage>
</organism>
<comment type="caution">
    <text evidence="6">The sequence shown here is derived from an EMBL/GenBank/DDBJ whole genome shotgun (WGS) entry which is preliminary data.</text>
</comment>
<reference evidence="6 7" key="1">
    <citation type="submission" date="2018-06" db="EMBL/GenBank/DDBJ databases">
        <title>Genomic Encyclopedia of Archaeal and Bacterial Type Strains, Phase II (KMG-II): from individual species to whole genera.</title>
        <authorList>
            <person name="Goeker M."/>
        </authorList>
    </citation>
    <scope>NUCLEOTIDE SEQUENCE [LARGE SCALE GENOMIC DNA]</scope>
    <source>
        <strain evidence="6 7">ATCC BAA-1881</strain>
    </source>
</reference>
<dbReference type="RefSeq" id="WP_111317589.1">
    <property type="nucleotide sequence ID" value="NZ_BIFX01000001.1"/>
</dbReference>
<dbReference type="PANTHER" id="PTHR30603:SF47">
    <property type="entry name" value="RNA POLYMERASE SIGMA FACTOR SIGD, CHLOROPLASTIC"/>
    <property type="match status" value="1"/>
</dbReference>
<evidence type="ECO:0000259" key="5">
    <source>
        <dbReference type="PROSITE" id="PS00716"/>
    </source>
</evidence>
<dbReference type="InterPro" id="IPR014284">
    <property type="entry name" value="RNA_pol_sigma-70_dom"/>
</dbReference>
<dbReference type="Gene3D" id="1.10.10.10">
    <property type="entry name" value="Winged helix-like DNA-binding domain superfamily/Winged helix DNA-binding domain"/>
    <property type="match status" value="2"/>
</dbReference>
<evidence type="ECO:0000256" key="1">
    <source>
        <dbReference type="ARBA" id="ARBA00023015"/>
    </source>
</evidence>
<dbReference type="OrthoDB" id="9809557at2"/>
<evidence type="ECO:0000256" key="3">
    <source>
        <dbReference type="ARBA" id="ARBA00023125"/>
    </source>
</evidence>
<dbReference type="AlphaFoldDB" id="A0A326UG02"/>
<dbReference type="InterPro" id="IPR036388">
    <property type="entry name" value="WH-like_DNA-bd_sf"/>
</dbReference>
<evidence type="ECO:0000256" key="2">
    <source>
        <dbReference type="ARBA" id="ARBA00023082"/>
    </source>
</evidence>
<dbReference type="GO" id="GO:0016987">
    <property type="term" value="F:sigma factor activity"/>
    <property type="evidence" value="ECO:0007669"/>
    <property type="project" value="UniProtKB-KW"/>
</dbReference>
<keyword evidence="1" id="KW-0805">Transcription regulation</keyword>
<dbReference type="InterPro" id="IPR009042">
    <property type="entry name" value="RNA_pol_sigma70_r1_2"/>
</dbReference>
<dbReference type="InterPro" id="IPR013325">
    <property type="entry name" value="RNA_pol_sigma_r2"/>
</dbReference>
<dbReference type="Gene3D" id="1.10.601.10">
    <property type="entry name" value="RNA Polymerase Primary Sigma Factor"/>
    <property type="match status" value="2"/>
</dbReference>
<dbReference type="Pfam" id="PF04542">
    <property type="entry name" value="Sigma70_r2"/>
    <property type="match status" value="1"/>
</dbReference>
<dbReference type="InterPro" id="IPR050239">
    <property type="entry name" value="Sigma-70_RNA_pol_init_factors"/>
</dbReference>
<feature type="domain" description="RNA polymerase sigma-70" evidence="5">
    <location>
        <begin position="293"/>
        <end position="319"/>
    </location>
</feature>
<dbReference type="GO" id="GO:0003677">
    <property type="term" value="F:DNA binding"/>
    <property type="evidence" value="ECO:0007669"/>
    <property type="project" value="UniProtKB-KW"/>
</dbReference>
<keyword evidence="2" id="KW-0731">Sigma factor</keyword>
<dbReference type="Pfam" id="PF00140">
    <property type="entry name" value="Sigma70_r1_2"/>
    <property type="match status" value="1"/>
</dbReference>
<evidence type="ECO:0000256" key="4">
    <source>
        <dbReference type="ARBA" id="ARBA00023163"/>
    </source>
</evidence>
<dbReference type="InterPro" id="IPR007624">
    <property type="entry name" value="RNA_pol_sigma70_r3"/>
</dbReference>
<evidence type="ECO:0000313" key="7">
    <source>
        <dbReference type="Proteomes" id="UP000248806"/>
    </source>
</evidence>
<evidence type="ECO:0000313" key="6">
    <source>
        <dbReference type="EMBL" id="PZW35940.1"/>
    </source>
</evidence>
<dbReference type="PRINTS" id="PR00046">
    <property type="entry name" value="SIGMA70FCT"/>
</dbReference>
<dbReference type="SUPFAM" id="SSF88946">
    <property type="entry name" value="Sigma2 domain of RNA polymerase sigma factors"/>
    <property type="match status" value="1"/>
</dbReference>
<name>A0A326UG02_THEHA</name>
<dbReference type="Pfam" id="PF04545">
    <property type="entry name" value="Sigma70_r4"/>
    <property type="match status" value="1"/>
</dbReference>
<protein>
    <submittedName>
        <fullName evidence="6">RNA polymerase primary sigma factor</fullName>
    </submittedName>
</protein>
<dbReference type="EMBL" id="QKUF01000001">
    <property type="protein sequence ID" value="PZW35940.1"/>
    <property type="molecule type" value="Genomic_DNA"/>
</dbReference>
<keyword evidence="7" id="KW-1185">Reference proteome</keyword>